<dbReference type="AlphaFoldDB" id="A0A839TKU4"/>
<reference evidence="1 2" key="1">
    <citation type="submission" date="2020-08" db="EMBL/GenBank/DDBJ databases">
        <title>Genomic Encyclopedia of Type Strains, Phase III (KMG-III): the genomes of soil and plant-associated and newly described type strains.</title>
        <authorList>
            <person name="Whitman W."/>
        </authorList>
    </citation>
    <scope>NUCLEOTIDE SEQUENCE [LARGE SCALE GENOMIC DNA]</scope>
    <source>
        <strain evidence="1 2">CECT 5831</strain>
    </source>
</reference>
<dbReference type="RefSeq" id="WP_183578437.1">
    <property type="nucleotide sequence ID" value="NZ_JACHXJ010000001.1"/>
</dbReference>
<proteinExistence type="predicted"/>
<accession>A0A839TKU4</accession>
<dbReference type="EMBL" id="JACHXJ010000001">
    <property type="protein sequence ID" value="MBB3125999.1"/>
    <property type="molecule type" value="Genomic_DNA"/>
</dbReference>
<organism evidence="1 2">
    <name type="scientific">Paenibacillus rhizosphaerae</name>
    <dbReference type="NCBI Taxonomy" id="297318"/>
    <lineage>
        <taxon>Bacteria</taxon>
        <taxon>Bacillati</taxon>
        <taxon>Bacillota</taxon>
        <taxon>Bacilli</taxon>
        <taxon>Bacillales</taxon>
        <taxon>Paenibacillaceae</taxon>
        <taxon>Paenibacillus</taxon>
    </lineage>
</organism>
<dbReference type="Proteomes" id="UP000517523">
    <property type="component" value="Unassembled WGS sequence"/>
</dbReference>
<comment type="caution">
    <text evidence="1">The sequence shown here is derived from an EMBL/GenBank/DDBJ whole genome shotgun (WGS) entry which is preliminary data.</text>
</comment>
<sequence>MPKIYIQIIYEARITGAYQGTIERALVYKVAALDPEGNIHPKKPIPVPRRQP</sequence>
<name>A0A839TKU4_9BACL</name>
<gene>
    <name evidence="1" type="ORF">FHS19_000653</name>
</gene>
<evidence type="ECO:0000313" key="2">
    <source>
        <dbReference type="Proteomes" id="UP000517523"/>
    </source>
</evidence>
<evidence type="ECO:0000313" key="1">
    <source>
        <dbReference type="EMBL" id="MBB3125999.1"/>
    </source>
</evidence>
<protein>
    <submittedName>
        <fullName evidence="1">Uncharacterized protein</fullName>
    </submittedName>
</protein>